<dbReference type="Proteomes" id="UP000887580">
    <property type="component" value="Unplaced"/>
</dbReference>
<organism evidence="1 2">
    <name type="scientific">Panagrolaimus sp. PS1159</name>
    <dbReference type="NCBI Taxonomy" id="55785"/>
    <lineage>
        <taxon>Eukaryota</taxon>
        <taxon>Metazoa</taxon>
        <taxon>Ecdysozoa</taxon>
        <taxon>Nematoda</taxon>
        <taxon>Chromadorea</taxon>
        <taxon>Rhabditida</taxon>
        <taxon>Tylenchina</taxon>
        <taxon>Panagrolaimomorpha</taxon>
        <taxon>Panagrolaimoidea</taxon>
        <taxon>Panagrolaimidae</taxon>
        <taxon>Panagrolaimus</taxon>
    </lineage>
</organism>
<evidence type="ECO:0000313" key="2">
    <source>
        <dbReference type="WBParaSite" id="PS1159_v2.g22367.t1"/>
    </source>
</evidence>
<proteinExistence type="predicted"/>
<name>A0AC35FZX9_9BILA</name>
<dbReference type="WBParaSite" id="PS1159_v2.g22367.t1">
    <property type="protein sequence ID" value="PS1159_v2.g22367.t1"/>
    <property type="gene ID" value="PS1159_v2.g22367"/>
</dbReference>
<evidence type="ECO:0000313" key="1">
    <source>
        <dbReference type="Proteomes" id="UP000887580"/>
    </source>
</evidence>
<reference evidence="2" key="1">
    <citation type="submission" date="2022-11" db="UniProtKB">
        <authorList>
            <consortium name="WormBaseParasite"/>
        </authorList>
    </citation>
    <scope>IDENTIFICATION</scope>
</reference>
<accession>A0AC35FZX9</accession>
<protein>
    <submittedName>
        <fullName evidence="2">Kinesin-like protein</fullName>
    </submittedName>
</protein>
<sequence length="632" mass="71435">MGPRPFLSPSLKVEEKASTMGYFDFDQCQTTDELEEHSLQLHKHFFEAHLDIKDKLIQNLELVIDEQEGRIHELRNLFKAETGRCSPITLSERKMLRGISHLSVDFGTLSDENFELKEELEKAKLENRRLEIRLNSTVTNFSQLPLLMDSCSQTESNSSSEEIYCLGGLRRKNSFDNIKTKIFDGDETEVEYLNDGEDTEEEERDDISQTTASSVIPCDPLGSSFVDRSPARSKSSISNDSIILEENAILKQKIQNLQDQISQYENELFQLRQSSQLTITNLLQRYEEEVNLRKSLHDSLVQLRGNIRVFCRIRPNIKSLPPAIQYDPLDCDAITVGADSGQRKFTFDRIFDESSDQIDLYSEVEPLVLSCLDGVNVCIFAYGQTGSGKTYTMDGPQINPGIGQRALIQIFQELEKRKNQIEFTINVSLIEIYNEKIKDLLDPTNQKLELHLEKDGRQRISKLSKHSVDSVEKVQIILSKGRKNRSVAATALNDQSSRSHAITMIEIAMIDKANNSVSIGKLNLIDLAGSERVAKSQVSGQQLKEAQCINKSLSELGNVVSALRRKQQHVPFRNCLLTRILEDSLDGNSKTLMIVQVASEKPSIQETLSSLNFAEKISNVTRRVPKSAIKKS</sequence>